<dbReference type="InterPro" id="IPR026466">
    <property type="entry name" value="Fim_isopep_form_D2_dom"/>
</dbReference>
<comment type="caution">
    <text evidence="2">The sequence shown here is derived from an EMBL/GenBank/DDBJ whole genome shotgun (WGS) entry which is preliminary data.</text>
</comment>
<feature type="compositionally biased region" description="Basic and acidic residues" evidence="1">
    <location>
        <begin position="91"/>
        <end position="104"/>
    </location>
</feature>
<dbReference type="Proteomes" id="UP000308444">
    <property type="component" value="Unassembled WGS sequence"/>
</dbReference>
<dbReference type="InterPro" id="IPR051172">
    <property type="entry name" value="Chlamydia_OmcB"/>
</dbReference>
<feature type="non-terminal residue" evidence="2">
    <location>
        <position position="112"/>
    </location>
</feature>
<dbReference type="EMBL" id="SZOH01002687">
    <property type="protein sequence ID" value="TKI93694.1"/>
    <property type="molecule type" value="Genomic_DNA"/>
</dbReference>
<feature type="non-terminal residue" evidence="2">
    <location>
        <position position="1"/>
    </location>
</feature>
<evidence type="ECO:0000313" key="2">
    <source>
        <dbReference type="EMBL" id="TKI93694.1"/>
    </source>
</evidence>
<dbReference type="PANTHER" id="PTHR34819">
    <property type="entry name" value="LARGE CYSTEINE-RICH PERIPLASMIC PROTEIN OMCB"/>
    <property type="match status" value="1"/>
</dbReference>
<dbReference type="SUPFAM" id="SSF49401">
    <property type="entry name" value="Bacterial adhesins"/>
    <property type="match status" value="1"/>
</dbReference>
<dbReference type="InterPro" id="IPR047589">
    <property type="entry name" value="DUF11_rpt"/>
</dbReference>
<dbReference type="AlphaFoldDB" id="A0A9X9A4Q7"/>
<reference evidence="2 3" key="1">
    <citation type="journal article" date="2019" name="Environ. Microbiol.">
        <title>An active ?-lactamase is a part of an orchestrated cell wall stress resistance network of Bacillus subtilis and related rhizosphere species.</title>
        <authorList>
            <person name="Bucher T."/>
            <person name="Keren-Paz A."/>
            <person name="Hausser J."/>
            <person name="Olender T."/>
            <person name="Cytryn E."/>
            <person name="Kolodkin-Gal I."/>
        </authorList>
    </citation>
    <scope>NUCLEOTIDE SEQUENCE [LARGE SCALE GENOMIC DNA]</scope>
    <source>
        <strain evidence="2 3">I32</strain>
    </source>
</reference>
<dbReference type="NCBIfam" id="TIGR01451">
    <property type="entry name" value="B_ant_repeat"/>
    <property type="match status" value="1"/>
</dbReference>
<sequence>EVKIEDTLPEGLEYVENSVKAEGSKPDPVELKFENGKVMAKYPEITDTEERSITFKVKVKDEVKVGKKIVNKAIIDDTKNEPETPTAEITPQHKDGKVEAKKTVNNETPKLG</sequence>
<proteinExistence type="predicted"/>
<name>A0A9X9A4Q7_BACCE</name>
<protein>
    <submittedName>
        <fullName evidence="2">Isopeptide-forming domain-containing fimbrial protein</fullName>
    </submittedName>
</protein>
<evidence type="ECO:0000256" key="1">
    <source>
        <dbReference type="SAM" id="MobiDB-lite"/>
    </source>
</evidence>
<dbReference type="InterPro" id="IPR008966">
    <property type="entry name" value="Adhesion_dom_sf"/>
</dbReference>
<dbReference type="NCBIfam" id="TIGR04226">
    <property type="entry name" value="RrgB_K2N_iso_D2"/>
    <property type="match status" value="1"/>
</dbReference>
<feature type="region of interest" description="Disordered" evidence="1">
    <location>
        <begin position="76"/>
        <end position="112"/>
    </location>
</feature>
<organism evidence="2 3">
    <name type="scientific">Bacillus cereus</name>
    <dbReference type="NCBI Taxonomy" id="1396"/>
    <lineage>
        <taxon>Bacteria</taxon>
        <taxon>Bacillati</taxon>
        <taxon>Bacillota</taxon>
        <taxon>Bacilli</taxon>
        <taxon>Bacillales</taxon>
        <taxon>Bacillaceae</taxon>
        <taxon>Bacillus</taxon>
        <taxon>Bacillus cereus group</taxon>
    </lineage>
</organism>
<evidence type="ECO:0000313" key="3">
    <source>
        <dbReference type="Proteomes" id="UP000308444"/>
    </source>
</evidence>
<dbReference type="PANTHER" id="PTHR34819:SF3">
    <property type="entry name" value="CELL SURFACE PROTEIN"/>
    <property type="match status" value="1"/>
</dbReference>
<accession>A0A9X9A4Q7</accession>
<dbReference type="Gene3D" id="2.60.40.740">
    <property type="match status" value="1"/>
</dbReference>
<gene>
    <name evidence="2" type="ORF">FC695_29705</name>
</gene>